<feature type="compositionally biased region" description="Gly residues" evidence="1">
    <location>
        <begin position="11"/>
        <end position="27"/>
    </location>
</feature>
<reference evidence="3 4" key="1">
    <citation type="submission" date="2020-06" db="EMBL/GenBank/DDBJ databases">
        <title>Genome mining for natural products.</title>
        <authorList>
            <person name="Zhang B."/>
            <person name="Shi J."/>
            <person name="Ge H."/>
        </authorList>
    </citation>
    <scope>NUCLEOTIDE SEQUENCE [LARGE SCALE GENOMIC DNA]</scope>
    <source>
        <strain evidence="3 4">NA00687</strain>
    </source>
</reference>
<gene>
    <name evidence="3" type="ORF">HUT08_18180</name>
</gene>
<keyword evidence="2" id="KW-0472">Membrane</keyword>
<evidence type="ECO:0000313" key="4">
    <source>
        <dbReference type="Proteomes" id="UP000509303"/>
    </source>
</evidence>
<feature type="transmembrane region" description="Helical" evidence="2">
    <location>
        <begin position="103"/>
        <end position="125"/>
    </location>
</feature>
<evidence type="ECO:0000313" key="3">
    <source>
        <dbReference type="EMBL" id="QKW51145.1"/>
    </source>
</evidence>
<proteinExistence type="predicted"/>
<name>A0A7H8N9N2_9ACTN</name>
<dbReference type="AlphaFoldDB" id="A0A7H8N9N2"/>
<sequence length="139" mass="14622">MSPGTRRGPWVPGGGGGPVGDGSGEYGGHPRPTGRRAALASGVRGGDQRSSEITGSSRANRKQGAIVAAKQILQGLPWWVKWVVVPLLVIVVFGGLITSVVGFVAWLLFRALLLVAVIGGLVYVVRKFTSSSRSSRDDW</sequence>
<protein>
    <submittedName>
        <fullName evidence="3">DUF5326 family protein</fullName>
    </submittedName>
</protein>
<dbReference type="Pfam" id="PF17260">
    <property type="entry name" value="DUF5326"/>
    <property type="match status" value="1"/>
</dbReference>
<dbReference type="InterPro" id="IPR020246">
    <property type="entry name" value="Uncharacterised_SCO3924"/>
</dbReference>
<dbReference type="EMBL" id="CP054929">
    <property type="protein sequence ID" value="QKW51145.1"/>
    <property type="molecule type" value="Genomic_DNA"/>
</dbReference>
<feature type="region of interest" description="Disordered" evidence="1">
    <location>
        <begin position="1"/>
        <end position="57"/>
    </location>
</feature>
<evidence type="ECO:0000256" key="2">
    <source>
        <dbReference type="SAM" id="Phobius"/>
    </source>
</evidence>
<keyword evidence="2" id="KW-0812">Transmembrane</keyword>
<organism evidence="3 4">
    <name type="scientific">Streptomyces buecherae</name>
    <dbReference type="NCBI Taxonomy" id="2763006"/>
    <lineage>
        <taxon>Bacteria</taxon>
        <taxon>Bacillati</taxon>
        <taxon>Actinomycetota</taxon>
        <taxon>Actinomycetes</taxon>
        <taxon>Kitasatosporales</taxon>
        <taxon>Streptomycetaceae</taxon>
        <taxon>Streptomyces</taxon>
    </lineage>
</organism>
<feature type="compositionally biased region" description="Low complexity" evidence="1">
    <location>
        <begin position="1"/>
        <end position="10"/>
    </location>
</feature>
<feature type="transmembrane region" description="Helical" evidence="2">
    <location>
        <begin position="78"/>
        <end position="97"/>
    </location>
</feature>
<keyword evidence="4" id="KW-1185">Reference proteome</keyword>
<accession>A0A7H8N9N2</accession>
<evidence type="ECO:0000256" key="1">
    <source>
        <dbReference type="SAM" id="MobiDB-lite"/>
    </source>
</evidence>
<dbReference type="Proteomes" id="UP000509303">
    <property type="component" value="Chromosome"/>
</dbReference>
<keyword evidence="2" id="KW-1133">Transmembrane helix</keyword>